<dbReference type="Pfam" id="PF07143">
    <property type="entry name" value="CrtC"/>
    <property type="match status" value="1"/>
</dbReference>
<comment type="caution">
    <text evidence="3">The sequence shown here is derived from an EMBL/GenBank/DDBJ whole genome shotgun (WGS) entry which is preliminary data.</text>
</comment>
<dbReference type="AlphaFoldDB" id="A0A6L5YVF8"/>
<organism evidence="3 4">
    <name type="scientific">Halovulum marinum</name>
    <dbReference type="NCBI Taxonomy" id="2662447"/>
    <lineage>
        <taxon>Bacteria</taxon>
        <taxon>Pseudomonadati</taxon>
        <taxon>Pseudomonadota</taxon>
        <taxon>Alphaproteobacteria</taxon>
        <taxon>Rhodobacterales</taxon>
        <taxon>Paracoccaceae</taxon>
        <taxon>Halovulum</taxon>
    </lineage>
</organism>
<evidence type="ECO:0000256" key="1">
    <source>
        <dbReference type="SAM" id="SignalP"/>
    </source>
</evidence>
<feature type="chain" id="PRO_5026931400" evidence="1">
    <location>
        <begin position="21"/>
        <end position="355"/>
    </location>
</feature>
<protein>
    <submittedName>
        <fullName evidence="3">Iron ABC transporter permease</fullName>
    </submittedName>
</protein>
<keyword evidence="4" id="KW-1185">Reference proteome</keyword>
<sequence length="355" mass="38819">MRARLLPMLAGVLFAAAAHAQGYAGLGTDAEGYGVVSPDYRLTFPRDHQPHPEFRIEWWYVTANLSGPDGAPLGLQWTLFRQAVRPPGDTDADGWASPQVWMGHAAVTTAREHRVAETFARGGVGQAGVTAGPFEAWIDDWAMTAADDSLDRLRLRARGADFSYDLTLRAEGPLVPQGQDGYSVKSAAGQASHYYSQPFYSARGTVTLDGRGIDVSGRAWLDREWSSQPLTGAQTGWDWFALHLPDGAKLMAYRLRSADGSAYVPGTWIAADGTPTPLADGVLEIEPLAWHRAEGGEIPVRWRVRYPDRGLDLTVAALNPDSFMTTAFPYWEGPVSYTGTHRGEGYLEMTGYRDD</sequence>
<dbReference type="Gene3D" id="2.40.370.10">
    <property type="entry name" value="AttH-like domain"/>
    <property type="match status" value="2"/>
</dbReference>
<feature type="signal peptide" evidence="1">
    <location>
        <begin position="1"/>
        <end position="20"/>
    </location>
</feature>
<feature type="domain" description="AttH" evidence="2">
    <location>
        <begin position="56"/>
        <end position="227"/>
    </location>
</feature>
<name>A0A6L5YVF8_9RHOB</name>
<dbReference type="InterPro" id="IPR010791">
    <property type="entry name" value="AttH_dom"/>
</dbReference>
<evidence type="ECO:0000259" key="2">
    <source>
        <dbReference type="Pfam" id="PF07143"/>
    </source>
</evidence>
<evidence type="ECO:0000313" key="3">
    <source>
        <dbReference type="EMBL" id="MSU88333.1"/>
    </source>
</evidence>
<dbReference type="EMBL" id="WIND01000001">
    <property type="protein sequence ID" value="MSU88333.1"/>
    <property type="molecule type" value="Genomic_DNA"/>
</dbReference>
<dbReference type="PANTHER" id="PTHR38591:SF1">
    <property type="entry name" value="BLL1000 PROTEIN"/>
    <property type="match status" value="1"/>
</dbReference>
<proteinExistence type="predicted"/>
<gene>
    <name evidence="3" type="ORF">GE300_01720</name>
</gene>
<dbReference type="RefSeq" id="WP_154444303.1">
    <property type="nucleotide sequence ID" value="NZ_WIND01000001.1"/>
</dbReference>
<dbReference type="Proteomes" id="UP000474957">
    <property type="component" value="Unassembled WGS sequence"/>
</dbReference>
<dbReference type="Pfam" id="PF17186">
    <property type="entry name" value="Lipocalin_9"/>
    <property type="match status" value="1"/>
</dbReference>
<dbReference type="PANTHER" id="PTHR38591">
    <property type="entry name" value="HYDROLASE"/>
    <property type="match status" value="1"/>
</dbReference>
<evidence type="ECO:0000313" key="4">
    <source>
        <dbReference type="Proteomes" id="UP000474957"/>
    </source>
</evidence>
<accession>A0A6L5YVF8</accession>
<dbReference type="InterPro" id="IPR023374">
    <property type="entry name" value="AttH-like_dom_sf"/>
</dbReference>
<reference evidence="3 4" key="1">
    <citation type="submission" date="2019-10" db="EMBL/GenBank/DDBJ databases">
        <title>Cognatihalovulum marinum gen. nov. sp. nov., a new member of the family Rhodobacteraceae isolated from deep seawater of the Northwest Indian Ocean.</title>
        <authorList>
            <person name="Ruan C."/>
            <person name="Wang J."/>
            <person name="Zheng X."/>
            <person name="Song L."/>
            <person name="Zhu Y."/>
            <person name="Huang Y."/>
            <person name="Lu Z."/>
            <person name="Du W."/>
            <person name="Huang L."/>
            <person name="Dai X."/>
        </authorList>
    </citation>
    <scope>NUCLEOTIDE SEQUENCE [LARGE SCALE GENOMIC DNA]</scope>
    <source>
        <strain evidence="3 4">2CG4</strain>
    </source>
</reference>
<dbReference type="SUPFAM" id="SSF159245">
    <property type="entry name" value="AttH-like"/>
    <property type="match status" value="1"/>
</dbReference>
<keyword evidence="1" id="KW-0732">Signal</keyword>